<reference evidence="3 4" key="1">
    <citation type="submission" date="2017-08" db="EMBL/GenBank/DDBJ databases">
        <title>Identification and genetic characteristics of simultaneous BTEX- and naphthalene-degrading Paraburkholderia sp. BN5 isolated from petroleum-contaminated soil.</title>
        <authorList>
            <person name="Lee Y."/>
            <person name="Jeon C.O."/>
        </authorList>
    </citation>
    <scope>NUCLEOTIDE SEQUENCE [LARGE SCALE GENOMIC DNA]</scope>
    <source>
        <strain evidence="3 4">BN5</strain>
    </source>
</reference>
<dbReference type="GO" id="GO:0015562">
    <property type="term" value="F:efflux transmembrane transporter activity"/>
    <property type="evidence" value="ECO:0007669"/>
    <property type="project" value="InterPro"/>
</dbReference>
<dbReference type="AlphaFoldDB" id="A0A248VQ10"/>
<dbReference type="Gene3D" id="2.20.200.10">
    <property type="entry name" value="Outer membrane efflux proteins (OEP)"/>
    <property type="match status" value="1"/>
</dbReference>
<dbReference type="Proteomes" id="UP000215158">
    <property type="component" value="Chromosome 2"/>
</dbReference>
<comment type="subcellular location">
    <subcellularLocation>
        <location evidence="2">Cell membrane</location>
        <topology evidence="2">Lipid-anchor</topology>
    </subcellularLocation>
</comment>
<dbReference type="PANTHER" id="PTHR30203">
    <property type="entry name" value="OUTER MEMBRANE CATION EFFLUX PROTEIN"/>
    <property type="match status" value="1"/>
</dbReference>
<dbReference type="InterPro" id="IPR010131">
    <property type="entry name" value="MdtP/NodT-like"/>
</dbReference>
<evidence type="ECO:0000256" key="1">
    <source>
        <dbReference type="ARBA" id="ARBA00007613"/>
    </source>
</evidence>
<organism evidence="3 4">
    <name type="scientific">Paraburkholderia aromaticivorans</name>
    <dbReference type="NCBI Taxonomy" id="2026199"/>
    <lineage>
        <taxon>Bacteria</taxon>
        <taxon>Pseudomonadati</taxon>
        <taxon>Pseudomonadota</taxon>
        <taxon>Betaproteobacteria</taxon>
        <taxon>Burkholderiales</taxon>
        <taxon>Burkholderiaceae</taxon>
        <taxon>Paraburkholderia</taxon>
    </lineage>
</organism>
<gene>
    <name evidence="3" type="ORF">CJU94_23020</name>
</gene>
<protein>
    <submittedName>
        <fullName evidence="3">RND transporter</fullName>
    </submittedName>
</protein>
<dbReference type="GO" id="GO:0005886">
    <property type="term" value="C:plasma membrane"/>
    <property type="evidence" value="ECO:0007669"/>
    <property type="project" value="UniProtKB-SubCell"/>
</dbReference>
<keyword evidence="2" id="KW-0564">Palmitate</keyword>
<keyword evidence="2" id="KW-0449">Lipoprotein</keyword>
<proteinExistence type="inferred from homology"/>
<keyword evidence="2" id="KW-1134">Transmembrane beta strand</keyword>
<dbReference type="NCBIfam" id="TIGR01845">
    <property type="entry name" value="outer_NodT"/>
    <property type="match status" value="1"/>
</dbReference>
<sequence>MRPIGSNFSWLSALWLCLCLCLSGCVMGPDYARPPIATPATFRFSDSTQAQIVDTTWWAQFGDPVLNELIATALAQNNDLKIAAARVDEFRGQFVTTRSQLFPQVSAGFNAGRQRVSPLAQASLPTGLGADYSSFNATLPISWEIDVFGRVRRQTEAARANLLASEEGQRATLLTLVASVATSYINLRSLDQQLEIAKATAASRESSVKVFELRFKGGQISQVELAQSQSEYEASLADIPAIEAQIGQQEDALSVLLGRNPGPILRGRTLDELQSPNVPAGLPSELLERRPDVLQAEQNLVSANALIGAARALYFPQISLTGLLGSSSTQLSRLFSGPANTWAFAGALTQPIFSAGNIAGQVEQAGARQQQALYAYQRAVQSAFQEVSDALLGVEKSRERLTAQGRQVDALSAYARLARQRYEGGYSSYMEVLDAERSLFSAQLADTQTRSNEYTALVTLYKALGGGWGAEALAAAEQGRTIPQTETR</sequence>
<accession>A0A248VQ10</accession>
<dbReference type="OrthoDB" id="9770517at2"/>
<dbReference type="InterPro" id="IPR003423">
    <property type="entry name" value="OMP_efflux"/>
</dbReference>
<evidence type="ECO:0000313" key="3">
    <source>
        <dbReference type="EMBL" id="ASW01081.1"/>
    </source>
</evidence>
<keyword evidence="2" id="KW-0812">Transmembrane</keyword>
<dbReference type="SUPFAM" id="SSF56954">
    <property type="entry name" value="Outer membrane efflux proteins (OEP)"/>
    <property type="match status" value="1"/>
</dbReference>
<comment type="similarity">
    <text evidence="1 2">Belongs to the outer membrane factor (OMF) (TC 1.B.17) family.</text>
</comment>
<dbReference type="EMBL" id="CP022990">
    <property type="protein sequence ID" value="ASW01081.1"/>
    <property type="molecule type" value="Genomic_DNA"/>
</dbReference>
<dbReference type="Gene3D" id="1.20.1600.10">
    <property type="entry name" value="Outer membrane efflux proteins (OEP)"/>
    <property type="match status" value="1"/>
</dbReference>
<name>A0A248VQ10_9BURK</name>
<dbReference type="KEGG" id="parb:CJU94_23020"/>
<evidence type="ECO:0000313" key="4">
    <source>
        <dbReference type="Proteomes" id="UP000215158"/>
    </source>
</evidence>
<dbReference type="Pfam" id="PF02321">
    <property type="entry name" value="OEP"/>
    <property type="match status" value="2"/>
</dbReference>
<evidence type="ECO:0000256" key="2">
    <source>
        <dbReference type="RuleBase" id="RU362097"/>
    </source>
</evidence>
<dbReference type="RefSeq" id="WP_095420990.1">
    <property type="nucleotide sequence ID" value="NZ_CP022990.1"/>
</dbReference>
<keyword evidence="4" id="KW-1185">Reference proteome</keyword>
<keyword evidence="2" id="KW-0472">Membrane</keyword>